<organism evidence="1 2">
    <name type="scientific">Haloarcula onubensis</name>
    <dbReference type="NCBI Taxonomy" id="2950539"/>
    <lineage>
        <taxon>Archaea</taxon>
        <taxon>Methanobacteriati</taxon>
        <taxon>Methanobacteriota</taxon>
        <taxon>Stenosarchaea group</taxon>
        <taxon>Halobacteria</taxon>
        <taxon>Halobacteriales</taxon>
        <taxon>Haloarculaceae</taxon>
        <taxon>Haloarcula</taxon>
    </lineage>
</organism>
<name>A0ABU2FWR2_9EURY</name>
<evidence type="ECO:0000313" key="1">
    <source>
        <dbReference type="EMBL" id="MDS0284681.1"/>
    </source>
</evidence>
<gene>
    <name evidence="1" type="ORF">NDI86_21505</name>
</gene>
<dbReference type="EMBL" id="JAMQOS010000010">
    <property type="protein sequence ID" value="MDS0284681.1"/>
    <property type="molecule type" value="Genomic_DNA"/>
</dbReference>
<dbReference type="RefSeq" id="WP_310902347.1">
    <property type="nucleotide sequence ID" value="NZ_JAMQOS010000010.1"/>
</dbReference>
<comment type="caution">
    <text evidence="1">The sequence shown here is derived from an EMBL/GenBank/DDBJ whole genome shotgun (WGS) entry which is preliminary data.</text>
</comment>
<proteinExistence type="predicted"/>
<evidence type="ECO:0000313" key="2">
    <source>
        <dbReference type="Proteomes" id="UP001268864"/>
    </source>
</evidence>
<accession>A0ABU2FWR2</accession>
<protein>
    <submittedName>
        <fullName evidence="1">Uncharacterized protein</fullName>
    </submittedName>
</protein>
<dbReference type="Proteomes" id="UP001268864">
    <property type="component" value="Unassembled WGS sequence"/>
</dbReference>
<sequence length="119" mass="12865">MPEPTTAEALGTGIAFEDLWDFHVQAGSIGVIDGFDVLGRDLAFGTIQELDEKRGQPLTPNLAEEVKIALRRVANRDGRVGRIVPPIEVTESDDQEATAEVSMTLVANTGERGEYVLTV</sequence>
<reference evidence="1 2" key="1">
    <citation type="submission" date="2022-06" db="EMBL/GenBank/DDBJ databases">
        <title>Halomicroarcula sp. a new haloarchaeum isolate from saline soil.</title>
        <authorList>
            <person name="Strakova D."/>
            <person name="Galisteo C."/>
            <person name="Sanchez-Porro C."/>
            <person name="Ventosa A."/>
        </authorList>
    </citation>
    <scope>NUCLEOTIDE SEQUENCE [LARGE SCALE GENOMIC DNA]</scope>
    <source>
        <strain evidence="1 2">S3CR25-11</strain>
    </source>
</reference>
<keyword evidence="2" id="KW-1185">Reference proteome</keyword>